<dbReference type="GO" id="GO:0080030">
    <property type="term" value="F:methyl indole-3-acetate esterase activity"/>
    <property type="evidence" value="ECO:0007669"/>
    <property type="project" value="TreeGrafter"/>
</dbReference>
<proteinExistence type="predicted"/>
<evidence type="ECO:0000313" key="3">
    <source>
        <dbReference type="Proteomes" id="UP000244912"/>
    </source>
</evidence>
<dbReference type="SUPFAM" id="SSF53474">
    <property type="entry name" value="alpha/beta-Hydrolases"/>
    <property type="match status" value="1"/>
</dbReference>
<dbReference type="GO" id="GO:0080032">
    <property type="term" value="F:methyl jasmonate esterase activity"/>
    <property type="evidence" value="ECO:0007669"/>
    <property type="project" value="TreeGrafter"/>
</dbReference>
<gene>
    <name evidence="2" type="primary">pytH</name>
    <name evidence="2" type="ORF">PAA8504_02265</name>
</gene>
<dbReference type="PANTHER" id="PTHR10992:SF1086">
    <property type="entry name" value="AB HYDROLASE-1 DOMAIN-CONTAINING PROTEIN"/>
    <property type="match status" value="1"/>
</dbReference>
<evidence type="ECO:0000259" key="1">
    <source>
        <dbReference type="Pfam" id="PF12697"/>
    </source>
</evidence>
<dbReference type="InterPro" id="IPR000073">
    <property type="entry name" value="AB_hydrolase_1"/>
</dbReference>
<dbReference type="PANTHER" id="PTHR10992">
    <property type="entry name" value="METHYLESTERASE FAMILY MEMBER"/>
    <property type="match status" value="1"/>
</dbReference>
<accession>A0A2R8BWC1</accession>
<feature type="domain" description="AB hydrolase-1" evidence="1">
    <location>
        <begin position="4"/>
        <end position="224"/>
    </location>
</feature>
<evidence type="ECO:0000313" key="2">
    <source>
        <dbReference type="EMBL" id="SPJ24435.1"/>
    </source>
</evidence>
<dbReference type="InterPro" id="IPR029058">
    <property type="entry name" value="AB_hydrolase_fold"/>
</dbReference>
<dbReference type="GO" id="GO:0102209">
    <property type="term" value="F:trans-permethrin hydrolase activity"/>
    <property type="evidence" value="ECO:0007669"/>
    <property type="project" value="UniProtKB-EC"/>
</dbReference>
<sequence length="233" mass="24884">MPEILLIHGSCHGAWCWRDVLAELQAMDQPARAIDLPGHGADPTPASDVTLDGYARAILDAIDTPVVLVGHSMGGFPITAAALEAPEKIAALVHVAAYIPASGRSLAQMRFDWPEQPLAGAIEKTGPHAFVFRDESHDPLFYHDCPEGTLNFARAHLTPQPLAPNDTALPGIPKVPRHAILCTEDRVIPPAYQAHMARDLPPGHVSELPTGHSPFFAAPKALAERLASIARAA</sequence>
<dbReference type="Pfam" id="PF12697">
    <property type="entry name" value="Abhydrolase_6"/>
    <property type="match status" value="1"/>
</dbReference>
<keyword evidence="2" id="KW-0378">Hydrolase</keyword>
<dbReference type="RefSeq" id="WP_108894263.1">
    <property type="nucleotide sequence ID" value="NZ_ONZF01000004.1"/>
</dbReference>
<reference evidence="2 3" key="1">
    <citation type="submission" date="2018-03" db="EMBL/GenBank/DDBJ databases">
        <authorList>
            <person name="Keele B.F."/>
        </authorList>
    </citation>
    <scope>NUCLEOTIDE SEQUENCE [LARGE SCALE GENOMIC DNA]</scope>
    <source>
        <strain evidence="2 3">CECT 8504</strain>
    </source>
</reference>
<keyword evidence="3" id="KW-1185">Reference proteome</keyword>
<dbReference type="InterPro" id="IPR045889">
    <property type="entry name" value="MES/HNL"/>
</dbReference>
<name>A0A2R8BWC1_9RHOB</name>
<dbReference type="Gene3D" id="3.40.50.1820">
    <property type="entry name" value="alpha/beta hydrolase"/>
    <property type="match status" value="1"/>
</dbReference>
<dbReference type="OrthoDB" id="9814966at2"/>
<dbReference type="EC" id="3.1.1.88" evidence="2"/>
<organism evidence="2 3">
    <name type="scientific">Palleronia abyssalis</name>
    <dbReference type="NCBI Taxonomy" id="1501240"/>
    <lineage>
        <taxon>Bacteria</taxon>
        <taxon>Pseudomonadati</taxon>
        <taxon>Pseudomonadota</taxon>
        <taxon>Alphaproteobacteria</taxon>
        <taxon>Rhodobacterales</taxon>
        <taxon>Roseobacteraceae</taxon>
        <taxon>Palleronia</taxon>
    </lineage>
</organism>
<dbReference type="AlphaFoldDB" id="A0A2R8BWC1"/>
<dbReference type="EMBL" id="ONZF01000004">
    <property type="protein sequence ID" value="SPJ24435.1"/>
    <property type="molecule type" value="Genomic_DNA"/>
</dbReference>
<dbReference type="Proteomes" id="UP000244912">
    <property type="component" value="Unassembled WGS sequence"/>
</dbReference>
<protein>
    <submittedName>
        <fullName evidence="2">Pyrethroid hydrolase</fullName>
        <ecNumber evidence="2">3.1.1.88</ecNumber>
    </submittedName>
</protein>